<dbReference type="PANTHER" id="PTHR31650">
    <property type="entry name" value="O-ACYLTRANSFERASE (WSD1-LIKE) FAMILY PROTEIN"/>
    <property type="match status" value="1"/>
</dbReference>
<proteinExistence type="predicted"/>
<dbReference type="KEGG" id="soe:110802499"/>
<dbReference type="InterPro" id="IPR045034">
    <property type="entry name" value="O-acyltransferase_WSD1-like"/>
</dbReference>
<dbReference type="GO" id="GO:0005886">
    <property type="term" value="C:plasma membrane"/>
    <property type="evidence" value="ECO:0000318"/>
    <property type="project" value="GO_Central"/>
</dbReference>
<dbReference type="AlphaFoldDB" id="A0A9R0JAV6"/>
<sequence length="217" mass="23890">MQTINDVLYGILWCGLTRYLNVRHPSAMKDGVQITGLCPINLREQSGVQDVSTMVSGNSGSLWGNKFAMVLLPVTYFKRDMNALAFTARAKAVMDQKKLSMEARLCYDVGNLVFKLFGSKVGGDLYYNLFSNTSFLMSNIAGPQEEISIAGNPISFIRVTASAQPHAMTLHMVSYMGKAELQIQVAKEVIHDPEFLATCFEDALLEMKEAATASLTN</sequence>
<dbReference type="GO" id="GO:0005789">
    <property type="term" value="C:endoplasmic reticulum membrane"/>
    <property type="evidence" value="ECO:0007669"/>
    <property type="project" value="UniProtKB-SubCell"/>
</dbReference>
<reference evidence="3" key="2">
    <citation type="submission" date="2025-08" db="UniProtKB">
        <authorList>
            <consortium name="RefSeq"/>
        </authorList>
    </citation>
    <scope>IDENTIFICATION</scope>
    <source>
        <tissue evidence="3">Leaf</tissue>
    </source>
</reference>
<dbReference type="GeneID" id="110802499"/>
<dbReference type="Pfam" id="PF06974">
    <property type="entry name" value="WS_DGAT_C"/>
    <property type="match status" value="1"/>
</dbReference>
<reference evidence="2" key="1">
    <citation type="journal article" date="2021" name="Nat. Commun.">
        <title>Genomic analyses provide insights into spinach domestication and the genetic basis of agronomic traits.</title>
        <authorList>
            <person name="Cai X."/>
            <person name="Sun X."/>
            <person name="Xu C."/>
            <person name="Sun H."/>
            <person name="Wang X."/>
            <person name="Ge C."/>
            <person name="Zhang Z."/>
            <person name="Wang Q."/>
            <person name="Fei Z."/>
            <person name="Jiao C."/>
            <person name="Wang Q."/>
        </authorList>
    </citation>
    <scope>NUCLEOTIDE SEQUENCE [LARGE SCALE GENOMIC DNA]</scope>
    <source>
        <strain evidence="2">cv. Varoflay</strain>
    </source>
</reference>
<feature type="domain" description="O-acyltransferase WSD1 C-terminal" evidence="1">
    <location>
        <begin position="63"/>
        <end position="208"/>
    </location>
</feature>
<name>A0A9R0JAV6_SPIOL</name>
<accession>A0A9R0JAV6</accession>
<organism evidence="2 3">
    <name type="scientific">Spinacia oleracea</name>
    <name type="common">Spinach</name>
    <dbReference type="NCBI Taxonomy" id="3562"/>
    <lineage>
        <taxon>Eukaryota</taxon>
        <taxon>Viridiplantae</taxon>
        <taxon>Streptophyta</taxon>
        <taxon>Embryophyta</taxon>
        <taxon>Tracheophyta</taxon>
        <taxon>Spermatophyta</taxon>
        <taxon>Magnoliopsida</taxon>
        <taxon>eudicotyledons</taxon>
        <taxon>Gunneridae</taxon>
        <taxon>Pentapetalae</taxon>
        <taxon>Caryophyllales</taxon>
        <taxon>Chenopodiaceae</taxon>
        <taxon>Chenopodioideae</taxon>
        <taxon>Anserineae</taxon>
        <taxon>Spinacia</taxon>
    </lineage>
</organism>
<dbReference type="GO" id="GO:0019432">
    <property type="term" value="P:triglyceride biosynthetic process"/>
    <property type="evidence" value="ECO:0000318"/>
    <property type="project" value="GO_Central"/>
</dbReference>
<dbReference type="GO" id="GO:0008374">
    <property type="term" value="F:O-acyltransferase activity"/>
    <property type="evidence" value="ECO:0000318"/>
    <property type="project" value="GO_Central"/>
</dbReference>
<dbReference type="GO" id="GO:0004144">
    <property type="term" value="F:diacylglycerol O-acyltransferase activity"/>
    <property type="evidence" value="ECO:0007669"/>
    <property type="project" value="UniProtKB-EC"/>
</dbReference>
<dbReference type="InterPro" id="IPR009721">
    <property type="entry name" value="O-acyltransferase_WSD1_C"/>
</dbReference>
<dbReference type="GO" id="GO:0047196">
    <property type="term" value="F:long-chain-alcohol O-fatty-acyltransferase activity"/>
    <property type="evidence" value="ECO:0007669"/>
    <property type="project" value="UniProtKB-EC"/>
</dbReference>
<evidence type="ECO:0000313" key="3">
    <source>
        <dbReference type="RefSeq" id="XP_021863613.2"/>
    </source>
</evidence>
<dbReference type="Proteomes" id="UP000813463">
    <property type="component" value="Chromosome 4"/>
</dbReference>
<dbReference type="RefSeq" id="XP_021863613.2">
    <property type="nucleotide sequence ID" value="XM_022007921.2"/>
</dbReference>
<evidence type="ECO:0000313" key="2">
    <source>
        <dbReference type="Proteomes" id="UP000813463"/>
    </source>
</evidence>
<keyword evidence="2" id="KW-1185">Reference proteome</keyword>
<protein>
    <submittedName>
        <fullName evidence="3">Wax ester synthase/diacylglycerol acyltransferase 6-like</fullName>
    </submittedName>
</protein>
<evidence type="ECO:0000259" key="1">
    <source>
        <dbReference type="Pfam" id="PF06974"/>
    </source>
</evidence>
<gene>
    <name evidence="3" type="primary">LOC110802499</name>
</gene>
<dbReference type="PANTHER" id="PTHR31650:SF41">
    <property type="entry name" value="O-ACYLTRANSFERASE WSD1-LIKE ISOFORM X1"/>
    <property type="match status" value="1"/>
</dbReference>